<proteinExistence type="predicted"/>
<protein>
    <submittedName>
        <fullName evidence="1">Uncharacterized protein</fullName>
    </submittedName>
</protein>
<gene>
    <name evidence="1" type="ORF">C1SCF055_LOCUS1136</name>
</gene>
<name>A0A9P1BFJ5_9DINO</name>
<dbReference type="Proteomes" id="UP001152797">
    <property type="component" value="Unassembled WGS sequence"/>
</dbReference>
<accession>A0A9P1BFJ5</accession>
<dbReference type="EMBL" id="CAMXCT010000019">
    <property type="protein sequence ID" value="CAI3972564.1"/>
    <property type="molecule type" value="Genomic_DNA"/>
</dbReference>
<dbReference type="AlphaFoldDB" id="A0A9P1BFJ5"/>
<evidence type="ECO:0000313" key="3">
    <source>
        <dbReference type="Proteomes" id="UP001152797"/>
    </source>
</evidence>
<dbReference type="OrthoDB" id="447122at2759"/>
<sequence>ARLLSLNLCHRQLVVTQAAAQLWSREFIYRHDATWALHLRADSSPQFSRDYLIIECDFVDLDDVYPLNPETVLQQLTFKTRVLPIQVLGRKATSTAYKFRAVMRSLHLEIGDTALARSRAVSFLNDMGVESKLAVLPDMDGEDNHDTPGRRAFPNTLPLHDIDHSLHHTMEELKECWIPELFDLFDKQLNTLAKYFSKSDNLERFRKHFIFDNDKIEGDLRKRSIGKMFETPCPTFIKHRWEYRYEVLTWMVHRSQFLIWLLEPSSLRGRDDQGDGFGDDYTFSDAEIRCLEVLTTDHGAATFWALAYSQRLLCQWGHQVSSWLHGCHCHPTEEDRKRLKQETGSTQCKWSGRRLIEFAVHGSKPFVDQLRGLSIDMDSAGLKALEKLRQLGRHVDVSNILNGFATAKNVLESRFTQYTSFLHKPPWSFVALLEYLLPSTSMAETTKRSRVLTGKLLRLHDLNQIGNLGDVGREFFAKHRTALSRWAKGHDHFMQQQLFRQLVAWASSLLVMKRLEAKHHLVHVRVAVSRSLSVAHMSANLRRALHDDLTQVSFRNNVGRYLQSFGDLVEETWHTFRELQSYTTGHNLDVMFADRTRDAELIQSSAPESAPTTKQWREQLAHLMSLTTKGGIYAIPTVAQPDPNQTTWMCFQLLGFNPGNKKYMERLTQWSVDDWKGTLSCAVLGSFSVSDDSSQHDGSGPCPTLPDAFSFKSATTVVQPVNLQELFENDSIDSLYQFTSTDHITEFDKESVMDMLGDPISGDAIDSSLVIFDKVWKAFMFIFFVFHIVPKAPNIA</sequence>
<keyword evidence="3" id="KW-1185">Reference proteome</keyword>
<dbReference type="EMBL" id="CAMXCT030000019">
    <property type="protein sequence ID" value="CAL4759876.1"/>
    <property type="molecule type" value="Genomic_DNA"/>
</dbReference>
<dbReference type="EMBL" id="CAMXCT020000019">
    <property type="protein sequence ID" value="CAL1125939.1"/>
    <property type="molecule type" value="Genomic_DNA"/>
</dbReference>
<reference evidence="1" key="1">
    <citation type="submission" date="2022-10" db="EMBL/GenBank/DDBJ databases">
        <authorList>
            <person name="Chen Y."/>
            <person name="Dougan E. K."/>
            <person name="Chan C."/>
            <person name="Rhodes N."/>
            <person name="Thang M."/>
        </authorList>
    </citation>
    <scope>NUCLEOTIDE SEQUENCE</scope>
</reference>
<evidence type="ECO:0000313" key="1">
    <source>
        <dbReference type="EMBL" id="CAI3972564.1"/>
    </source>
</evidence>
<organism evidence="1">
    <name type="scientific">Cladocopium goreaui</name>
    <dbReference type="NCBI Taxonomy" id="2562237"/>
    <lineage>
        <taxon>Eukaryota</taxon>
        <taxon>Sar</taxon>
        <taxon>Alveolata</taxon>
        <taxon>Dinophyceae</taxon>
        <taxon>Suessiales</taxon>
        <taxon>Symbiodiniaceae</taxon>
        <taxon>Cladocopium</taxon>
    </lineage>
</organism>
<comment type="caution">
    <text evidence="1">The sequence shown here is derived from an EMBL/GenBank/DDBJ whole genome shotgun (WGS) entry which is preliminary data.</text>
</comment>
<evidence type="ECO:0000313" key="2">
    <source>
        <dbReference type="EMBL" id="CAL4759876.1"/>
    </source>
</evidence>
<reference evidence="2 3" key="2">
    <citation type="submission" date="2024-05" db="EMBL/GenBank/DDBJ databases">
        <authorList>
            <person name="Chen Y."/>
            <person name="Shah S."/>
            <person name="Dougan E. K."/>
            <person name="Thang M."/>
            <person name="Chan C."/>
        </authorList>
    </citation>
    <scope>NUCLEOTIDE SEQUENCE [LARGE SCALE GENOMIC DNA]</scope>
</reference>
<feature type="non-terminal residue" evidence="1">
    <location>
        <position position="1"/>
    </location>
</feature>